<dbReference type="Gene3D" id="1.10.150.240">
    <property type="entry name" value="Putative phosphatase, domain 2"/>
    <property type="match status" value="1"/>
</dbReference>
<keyword evidence="2" id="KW-1185">Reference proteome</keyword>
<dbReference type="InterPro" id="IPR036412">
    <property type="entry name" value="HAD-like_sf"/>
</dbReference>
<dbReference type="InterPro" id="IPR023214">
    <property type="entry name" value="HAD_sf"/>
</dbReference>
<dbReference type="SFLD" id="SFLDS00003">
    <property type="entry name" value="Haloacid_Dehalogenase"/>
    <property type="match status" value="1"/>
</dbReference>
<protein>
    <recommendedName>
        <fullName evidence="3">Phosphonoacetaldehyde hydrolase</fullName>
    </recommendedName>
</protein>
<dbReference type="InterPro" id="IPR050155">
    <property type="entry name" value="HAD-like_hydrolase_sf"/>
</dbReference>
<dbReference type="EMBL" id="LWBO01000034">
    <property type="protein sequence ID" value="OQP43964.1"/>
    <property type="molecule type" value="Genomic_DNA"/>
</dbReference>
<comment type="caution">
    <text evidence="1">The sequence shown here is derived from an EMBL/GenBank/DDBJ whole genome shotgun (WGS) entry which is preliminary data.</text>
</comment>
<proteinExistence type="predicted"/>
<gene>
    <name evidence="1" type="ORF">A4D02_10845</name>
</gene>
<organism evidence="1 2">
    <name type="scientific">Niastella koreensis</name>
    <dbReference type="NCBI Taxonomy" id="354356"/>
    <lineage>
        <taxon>Bacteria</taxon>
        <taxon>Pseudomonadati</taxon>
        <taxon>Bacteroidota</taxon>
        <taxon>Chitinophagia</taxon>
        <taxon>Chitinophagales</taxon>
        <taxon>Chitinophagaceae</taxon>
        <taxon>Niastella</taxon>
    </lineage>
</organism>
<evidence type="ECO:0000313" key="2">
    <source>
        <dbReference type="Proteomes" id="UP000192277"/>
    </source>
</evidence>
<reference evidence="1 2" key="1">
    <citation type="submission" date="2016-04" db="EMBL/GenBank/DDBJ databases">
        <authorList>
            <person name="Chen L."/>
            <person name="Zhuang W."/>
            <person name="Wang G."/>
        </authorList>
    </citation>
    <scope>NUCLEOTIDE SEQUENCE [LARGE SCALE GENOMIC DNA]</scope>
    <source>
        <strain evidence="2">GR20</strain>
    </source>
</reference>
<dbReference type="PANTHER" id="PTHR43434">
    <property type="entry name" value="PHOSPHOGLYCOLATE PHOSPHATASE"/>
    <property type="match status" value="1"/>
</dbReference>
<accession>A0ABX3NRW8</accession>
<dbReference type="PANTHER" id="PTHR43434:SF19">
    <property type="entry name" value="PHOSPHONOACETALDEHYDE HYDROLASE"/>
    <property type="match status" value="1"/>
</dbReference>
<dbReference type="Proteomes" id="UP000192277">
    <property type="component" value="Unassembled WGS sequence"/>
</dbReference>
<dbReference type="Gene3D" id="3.40.50.1000">
    <property type="entry name" value="HAD superfamily/HAD-like"/>
    <property type="match status" value="1"/>
</dbReference>
<dbReference type="RefSeq" id="WP_014218963.1">
    <property type="nucleotide sequence ID" value="NZ_LWBO01000034.1"/>
</dbReference>
<dbReference type="SFLD" id="SFLDG01129">
    <property type="entry name" value="C1.5:_HAD__Beta-PGM__Phosphata"/>
    <property type="match status" value="1"/>
</dbReference>
<sequence>MNNIQLVVFDIAGTTVQDTGNVAKAFIDAFGEFNMDIPADTVNHVMGFRKIDAIKILVPDDSNEALIEQIHKAFTRNILELYKNDSGLQPLPYAEETFQQLKQAGVKIALNTGFTRVVTNAILKRLQWNTPGMIDTVICSDEVPEGRPQPYMIRHIMEQLQVSDSKAVAKVGDTRVDVEEGRNAGCGLVISVTTGAYIREELELYQPDHIIDSLAELPGLL</sequence>
<dbReference type="SUPFAM" id="SSF56784">
    <property type="entry name" value="HAD-like"/>
    <property type="match status" value="1"/>
</dbReference>
<evidence type="ECO:0000313" key="1">
    <source>
        <dbReference type="EMBL" id="OQP43964.1"/>
    </source>
</evidence>
<dbReference type="InterPro" id="IPR041492">
    <property type="entry name" value="HAD_2"/>
</dbReference>
<dbReference type="InterPro" id="IPR023198">
    <property type="entry name" value="PGP-like_dom2"/>
</dbReference>
<evidence type="ECO:0008006" key="3">
    <source>
        <dbReference type="Google" id="ProtNLM"/>
    </source>
</evidence>
<dbReference type="Pfam" id="PF13419">
    <property type="entry name" value="HAD_2"/>
    <property type="match status" value="1"/>
</dbReference>
<name>A0ABX3NRW8_9BACT</name>